<reference evidence="2" key="1">
    <citation type="submission" date="2019-10" db="EMBL/GenBank/DDBJ databases">
        <title>Draft genome sequence of Panacibacter sp. KCS-6.</title>
        <authorList>
            <person name="Yim K.J."/>
        </authorList>
    </citation>
    <scope>NUCLEOTIDE SEQUENCE</scope>
    <source>
        <strain evidence="2">KCS-6</strain>
    </source>
</reference>
<dbReference type="Proteomes" id="UP000598971">
    <property type="component" value="Unassembled WGS sequence"/>
</dbReference>
<comment type="caution">
    <text evidence="2">The sequence shown here is derived from an EMBL/GenBank/DDBJ whole genome shotgun (WGS) entry which is preliminary data.</text>
</comment>
<organism evidence="2 3">
    <name type="scientific">Limnovirga soli</name>
    <dbReference type="NCBI Taxonomy" id="2656915"/>
    <lineage>
        <taxon>Bacteria</taxon>
        <taxon>Pseudomonadati</taxon>
        <taxon>Bacteroidota</taxon>
        <taxon>Chitinophagia</taxon>
        <taxon>Chitinophagales</taxon>
        <taxon>Chitinophagaceae</taxon>
        <taxon>Limnovirga</taxon>
    </lineage>
</organism>
<sequence length="399" mass="44974">MKLPIHSRLFISCCILVLFLLHTATAQTQSYKKIHNKAIVVDTHNDALSTLIGNGYSFDQHLDGKTHSDVYRMKKGGIDVQIFSIFCGGEQKDPYNFANREIDTLYATVARNPNNMMIVKTPDQLQQAVAGKKLAAMMGVEGGHMIENSLDKLDSLFNRGVRYMTLTWNNSNPWATSAMEETYDTLLHQPKGLSSFGKQVVHRMNALGMLVDLSHVGEKTFWDAINTTTKPVIVSHSCVYNLCPAFRNLKDDQIKAIGKNGGVIHLNFYSGFLDGNYHKKSDAFTQRHKAETDSLLAVMKESYLVEEYMFKKYAAETNEIRAPFNLLFDHLDYIVKLIGVDHVGLGSDFDGIESPPQQLDDVTKFPLITKELLRRGYSKQDVYKILGGNFIRIFEANSL</sequence>
<dbReference type="PROSITE" id="PS51365">
    <property type="entry name" value="RENAL_DIPEPTIDASE_2"/>
    <property type="match status" value="1"/>
</dbReference>
<accession>A0A8J8F9T2</accession>
<dbReference type="PANTHER" id="PTHR10443:SF12">
    <property type="entry name" value="DIPEPTIDASE"/>
    <property type="match status" value="1"/>
</dbReference>
<feature type="chain" id="PRO_5035158478" evidence="1">
    <location>
        <begin position="27"/>
        <end position="399"/>
    </location>
</feature>
<dbReference type="PANTHER" id="PTHR10443">
    <property type="entry name" value="MICROSOMAL DIPEPTIDASE"/>
    <property type="match status" value="1"/>
</dbReference>
<feature type="signal peptide" evidence="1">
    <location>
        <begin position="1"/>
        <end position="26"/>
    </location>
</feature>
<dbReference type="Pfam" id="PF01244">
    <property type="entry name" value="Peptidase_M19"/>
    <property type="match status" value="1"/>
</dbReference>
<dbReference type="InterPro" id="IPR008257">
    <property type="entry name" value="Pept_M19"/>
</dbReference>
<proteinExistence type="predicted"/>
<dbReference type="EMBL" id="WHPF01000001">
    <property type="protein sequence ID" value="NNV54135.1"/>
    <property type="molecule type" value="Genomic_DNA"/>
</dbReference>
<protein>
    <submittedName>
        <fullName evidence="2">Membrane dipeptidase</fullName>
    </submittedName>
</protein>
<dbReference type="CDD" id="cd01301">
    <property type="entry name" value="rDP_like"/>
    <property type="match status" value="1"/>
</dbReference>
<dbReference type="SUPFAM" id="SSF51556">
    <property type="entry name" value="Metallo-dependent hydrolases"/>
    <property type="match status" value="1"/>
</dbReference>
<evidence type="ECO:0000313" key="2">
    <source>
        <dbReference type="EMBL" id="NNV54135.1"/>
    </source>
</evidence>
<keyword evidence="1" id="KW-0732">Signal</keyword>
<dbReference type="Gene3D" id="3.20.20.140">
    <property type="entry name" value="Metal-dependent hydrolases"/>
    <property type="match status" value="1"/>
</dbReference>
<gene>
    <name evidence="2" type="ORF">GD597_01600</name>
</gene>
<dbReference type="GO" id="GO:0070573">
    <property type="term" value="F:metallodipeptidase activity"/>
    <property type="evidence" value="ECO:0007669"/>
    <property type="project" value="InterPro"/>
</dbReference>
<dbReference type="InterPro" id="IPR032466">
    <property type="entry name" value="Metal_Hydrolase"/>
</dbReference>
<dbReference type="AlphaFoldDB" id="A0A8J8F9T2"/>
<dbReference type="GO" id="GO:0006508">
    <property type="term" value="P:proteolysis"/>
    <property type="evidence" value="ECO:0007669"/>
    <property type="project" value="InterPro"/>
</dbReference>
<name>A0A8J8F9T2_9BACT</name>
<dbReference type="RefSeq" id="WP_171606042.1">
    <property type="nucleotide sequence ID" value="NZ_WHPF01000001.1"/>
</dbReference>
<evidence type="ECO:0000256" key="1">
    <source>
        <dbReference type="SAM" id="SignalP"/>
    </source>
</evidence>
<keyword evidence="3" id="KW-1185">Reference proteome</keyword>
<evidence type="ECO:0000313" key="3">
    <source>
        <dbReference type="Proteomes" id="UP000598971"/>
    </source>
</evidence>